<keyword evidence="5" id="KW-0963">Cytoplasm</keyword>
<dbReference type="Proteomes" id="UP000463939">
    <property type="component" value="Chromosome"/>
</dbReference>
<dbReference type="GO" id="GO:0005737">
    <property type="term" value="C:cytoplasm"/>
    <property type="evidence" value="ECO:0007669"/>
    <property type="project" value="UniProtKB-SubCell"/>
</dbReference>
<accession>A0A809RKD7</accession>
<dbReference type="NCBIfam" id="TIGR00152">
    <property type="entry name" value="dephospho-CoA kinase"/>
    <property type="match status" value="1"/>
</dbReference>
<keyword evidence="8" id="KW-1185">Reference proteome</keyword>
<gene>
    <name evidence="5 7" type="primary">coaE</name>
    <name evidence="7" type="ORF">SFSGTM_27440</name>
</gene>
<evidence type="ECO:0000256" key="3">
    <source>
        <dbReference type="ARBA" id="ARBA00022840"/>
    </source>
</evidence>
<evidence type="ECO:0000256" key="6">
    <source>
        <dbReference type="NCBIfam" id="TIGR00152"/>
    </source>
</evidence>
<sequence>MTYLVGLTGGIGCGKSTIANFFKELGAHIIDADEISHALTAPSGIAIEAIKQAFGNEFIDDLGAMHRAKMRELIFSDPDTKRQLENILHPLIYQQVLAKINQLQHTPYILLVIPLLIESPKYLALVQRIAVVDCDEPQQISRTMARSHLTEDTIHKIMACQISRTQRLQHADDVISNQNELVLTKAQVTALHAQYLKMRN</sequence>
<dbReference type="Pfam" id="PF01121">
    <property type="entry name" value="CoaE"/>
    <property type="match status" value="1"/>
</dbReference>
<dbReference type="InterPro" id="IPR001977">
    <property type="entry name" value="Depp_CoAkinase"/>
</dbReference>
<dbReference type="HAMAP" id="MF_00376">
    <property type="entry name" value="Dephospho_CoA_kinase"/>
    <property type="match status" value="1"/>
</dbReference>
<proteinExistence type="inferred from homology"/>
<comment type="catalytic activity">
    <reaction evidence="5">
        <text>3'-dephospho-CoA + ATP = ADP + CoA + H(+)</text>
        <dbReference type="Rhea" id="RHEA:18245"/>
        <dbReference type="ChEBI" id="CHEBI:15378"/>
        <dbReference type="ChEBI" id="CHEBI:30616"/>
        <dbReference type="ChEBI" id="CHEBI:57287"/>
        <dbReference type="ChEBI" id="CHEBI:57328"/>
        <dbReference type="ChEBI" id="CHEBI:456216"/>
        <dbReference type="EC" id="2.7.1.24"/>
    </reaction>
</comment>
<comment type="subcellular location">
    <subcellularLocation>
        <location evidence="5">Cytoplasm</location>
    </subcellularLocation>
</comment>
<dbReference type="InterPro" id="IPR027417">
    <property type="entry name" value="P-loop_NTPase"/>
</dbReference>
<dbReference type="SUPFAM" id="SSF52540">
    <property type="entry name" value="P-loop containing nucleoside triphosphate hydrolases"/>
    <property type="match status" value="1"/>
</dbReference>
<keyword evidence="5" id="KW-0808">Transferase</keyword>
<dbReference type="PANTHER" id="PTHR10695">
    <property type="entry name" value="DEPHOSPHO-COA KINASE-RELATED"/>
    <property type="match status" value="1"/>
</dbReference>
<keyword evidence="2 5" id="KW-0547">Nucleotide-binding</keyword>
<evidence type="ECO:0000256" key="5">
    <source>
        <dbReference type="HAMAP-Rule" id="MF_00376"/>
    </source>
</evidence>
<evidence type="ECO:0000256" key="2">
    <source>
        <dbReference type="ARBA" id="ARBA00022741"/>
    </source>
</evidence>
<name>A0A809RKD7_9PROT</name>
<evidence type="ECO:0000256" key="1">
    <source>
        <dbReference type="ARBA" id="ARBA00009018"/>
    </source>
</evidence>
<dbReference type="UniPathway" id="UPA00241">
    <property type="reaction ID" value="UER00356"/>
</dbReference>
<protein>
    <recommendedName>
        <fullName evidence="5 6">Dephospho-CoA kinase</fullName>
        <ecNumber evidence="5 6">2.7.1.24</ecNumber>
    </recommendedName>
    <alternativeName>
        <fullName evidence="5">Dephosphocoenzyme A kinase</fullName>
    </alternativeName>
</protein>
<keyword evidence="4 5" id="KW-0173">Coenzyme A biosynthesis</keyword>
<dbReference type="KEGG" id="sniv:SFSGTM_27440"/>
<evidence type="ECO:0000313" key="7">
    <source>
        <dbReference type="EMBL" id="BBP02036.1"/>
    </source>
</evidence>
<dbReference type="CDD" id="cd02022">
    <property type="entry name" value="DPCK"/>
    <property type="match status" value="1"/>
</dbReference>
<dbReference type="EMBL" id="AP021881">
    <property type="protein sequence ID" value="BBP02036.1"/>
    <property type="molecule type" value="Genomic_DNA"/>
</dbReference>
<keyword evidence="5 7" id="KW-0418">Kinase</keyword>
<reference evidence="8" key="1">
    <citation type="submission" date="2019-11" db="EMBL/GenBank/DDBJ databases">
        <title>Isolation and characterization of a novel species in the genus Sulfuriferula.</title>
        <authorList>
            <person name="Mochizuki J."/>
            <person name="Kojima H."/>
            <person name="Fukui M."/>
        </authorList>
    </citation>
    <scope>NUCLEOTIDE SEQUENCE [LARGE SCALE GENOMIC DNA]</scope>
    <source>
        <strain evidence="8">SGTM</strain>
    </source>
</reference>
<feature type="binding site" evidence="5">
    <location>
        <begin position="12"/>
        <end position="17"/>
    </location>
    <ligand>
        <name>ATP</name>
        <dbReference type="ChEBI" id="CHEBI:30616"/>
    </ligand>
</feature>
<comment type="similarity">
    <text evidence="1 5">Belongs to the CoaE family.</text>
</comment>
<evidence type="ECO:0000313" key="8">
    <source>
        <dbReference type="Proteomes" id="UP000463939"/>
    </source>
</evidence>
<dbReference type="PROSITE" id="PS51219">
    <property type="entry name" value="DPCK"/>
    <property type="match status" value="1"/>
</dbReference>
<comment type="pathway">
    <text evidence="5">Cofactor biosynthesis; coenzyme A biosynthesis; CoA from (R)-pantothenate: step 5/5.</text>
</comment>
<dbReference type="Gene3D" id="3.40.50.300">
    <property type="entry name" value="P-loop containing nucleotide triphosphate hydrolases"/>
    <property type="match status" value="1"/>
</dbReference>
<dbReference type="RefSeq" id="WP_162085734.1">
    <property type="nucleotide sequence ID" value="NZ_AP021881.1"/>
</dbReference>
<comment type="function">
    <text evidence="5">Catalyzes the phosphorylation of the 3'-hydroxyl group of dephosphocoenzyme A to form coenzyme A.</text>
</comment>
<organism evidence="7 8">
    <name type="scientific">Sulfuriferula nivalis</name>
    <dbReference type="NCBI Taxonomy" id="2675298"/>
    <lineage>
        <taxon>Bacteria</taxon>
        <taxon>Pseudomonadati</taxon>
        <taxon>Pseudomonadota</taxon>
        <taxon>Betaproteobacteria</taxon>
        <taxon>Nitrosomonadales</taxon>
        <taxon>Sulfuricellaceae</taxon>
        <taxon>Sulfuriferula</taxon>
    </lineage>
</organism>
<dbReference type="AlphaFoldDB" id="A0A809RKD7"/>
<dbReference type="EC" id="2.7.1.24" evidence="5 6"/>
<keyword evidence="3 5" id="KW-0067">ATP-binding</keyword>
<evidence type="ECO:0000256" key="4">
    <source>
        <dbReference type="ARBA" id="ARBA00022993"/>
    </source>
</evidence>
<dbReference type="PANTHER" id="PTHR10695:SF46">
    <property type="entry name" value="BIFUNCTIONAL COENZYME A SYNTHASE-RELATED"/>
    <property type="match status" value="1"/>
</dbReference>
<dbReference type="GO" id="GO:0005524">
    <property type="term" value="F:ATP binding"/>
    <property type="evidence" value="ECO:0007669"/>
    <property type="project" value="UniProtKB-UniRule"/>
</dbReference>
<dbReference type="GO" id="GO:0004140">
    <property type="term" value="F:dephospho-CoA kinase activity"/>
    <property type="evidence" value="ECO:0007669"/>
    <property type="project" value="UniProtKB-UniRule"/>
</dbReference>
<dbReference type="GO" id="GO:0015937">
    <property type="term" value="P:coenzyme A biosynthetic process"/>
    <property type="evidence" value="ECO:0007669"/>
    <property type="project" value="UniProtKB-UniRule"/>
</dbReference>